<protein>
    <submittedName>
        <fullName evidence="1">Uncharacterized protein</fullName>
    </submittedName>
</protein>
<organism evidence="1 2">
    <name type="scientific">Nematocida parisii (strain ERTm3)</name>
    <name type="common">Nematode killer fungus</name>
    <dbReference type="NCBI Taxonomy" id="935791"/>
    <lineage>
        <taxon>Eukaryota</taxon>
        <taxon>Fungi</taxon>
        <taxon>Fungi incertae sedis</taxon>
        <taxon>Microsporidia</taxon>
        <taxon>Nematocida</taxon>
    </lineage>
</organism>
<sequence>MFENYANAKAFTVSTEHSVGGDWSIWLGLLFTATHIKEFSLNKLQREILISEKNTQ</sequence>
<reference evidence="1" key="1">
    <citation type="submission" date="2011-01" db="EMBL/GenBank/DDBJ databases">
        <title>The Genome Sequence of Nematocida parisii strain ERTm3.</title>
        <authorList>
            <consortium name="The Broad Institute Genome Sequencing Platform"/>
            <consortium name="The Broad Institute Genome Sequencing Center for Infectious Disease"/>
            <person name="Cuomo C."/>
            <person name="Troemel E."/>
            <person name="Young S.K."/>
            <person name="Zeng Q."/>
            <person name="Gargeya S."/>
            <person name="Fitzgerald M."/>
            <person name="Haas B."/>
            <person name="Abouelleil A."/>
            <person name="Alvarado L."/>
            <person name="Arachchi H.M."/>
            <person name="Berlin A."/>
            <person name="Chapman S.B."/>
            <person name="Gearin G."/>
            <person name="Goldberg J."/>
            <person name="Griggs A."/>
            <person name="Gujja S."/>
            <person name="Hansen M."/>
            <person name="Heiman D."/>
            <person name="Howarth C."/>
            <person name="Larimer J."/>
            <person name="Lui A."/>
            <person name="MacDonald P.J.P."/>
            <person name="McCowen C."/>
            <person name="Montmayeur A."/>
            <person name="Murphy C."/>
            <person name="Neiman D."/>
            <person name="Pearson M."/>
            <person name="Priest M."/>
            <person name="Roberts A."/>
            <person name="Saif S."/>
            <person name="Shea T."/>
            <person name="Sisk P."/>
            <person name="Stolte C."/>
            <person name="Sykes S."/>
            <person name="Wortman J."/>
            <person name="Nusbaum C."/>
            <person name="Birren B."/>
        </authorList>
    </citation>
    <scope>NUCLEOTIDE SEQUENCE</scope>
    <source>
        <strain evidence="1">ERTm3</strain>
    </source>
</reference>
<dbReference type="InParanoid" id="I3EIE8"/>
<dbReference type="AlphaFoldDB" id="I3EIE8"/>
<keyword evidence="2" id="KW-1185">Reference proteome</keyword>
<proteinExistence type="predicted"/>
<gene>
    <name evidence="1" type="ORF">NEQG_00814</name>
</gene>
<dbReference type="VEuPathDB" id="MicrosporidiaDB:NEQG_00814"/>
<accession>I3EIE8</accession>
<dbReference type="Proteomes" id="UP000002872">
    <property type="component" value="Unassembled WGS sequence"/>
</dbReference>
<evidence type="ECO:0000313" key="1">
    <source>
        <dbReference type="EMBL" id="EIJ88995.1"/>
    </source>
</evidence>
<dbReference type="HOGENOM" id="CLU_3032908_0_0_1"/>
<feature type="non-terminal residue" evidence="1">
    <location>
        <position position="56"/>
    </location>
</feature>
<dbReference type="EMBL" id="GL870877">
    <property type="protein sequence ID" value="EIJ88995.1"/>
    <property type="molecule type" value="Genomic_DNA"/>
</dbReference>
<evidence type="ECO:0000313" key="2">
    <source>
        <dbReference type="Proteomes" id="UP000002872"/>
    </source>
</evidence>
<name>I3EIE8_NEMP3</name>